<feature type="transmembrane region" description="Helical" evidence="1">
    <location>
        <begin position="196"/>
        <end position="218"/>
    </location>
</feature>
<keyword evidence="1" id="KW-0812">Transmembrane</keyword>
<evidence type="ECO:0000313" key="2">
    <source>
        <dbReference type="EMBL" id="PCF97094.1"/>
    </source>
</evidence>
<protein>
    <submittedName>
        <fullName evidence="2">Uncharacterized protein</fullName>
    </submittedName>
</protein>
<feature type="transmembrane region" description="Helical" evidence="1">
    <location>
        <begin position="230"/>
        <end position="247"/>
    </location>
</feature>
<comment type="caution">
    <text evidence="2">The sequence shown here is derived from an EMBL/GenBank/DDBJ whole genome shotgun (WGS) entry which is preliminary data.</text>
</comment>
<accession>A0A2A4HSQ6</accession>
<name>A0A2A4HSQ6_9GAMM</name>
<dbReference type="RefSeq" id="WP_096650539.1">
    <property type="nucleotide sequence ID" value="NZ_NWUX01000002.1"/>
</dbReference>
<gene>
    <name evidence="2" type="ORF">CPA45_05175</name>
</gene>
<dbReference type="Proteomes" id="UP000218677">
    <property type="component" value="Unassembled WGS sequence"/>
</dbReference>
<feature type="transmembrane region" description="Helical" evidence="1">
    <location>
        <begin position="17"/>
        <end position="37"/>
    </location>
</feature>
<keyword evidence="1" id="KW-1133">Transmembrane helix</keyword>
<evidence type="ECO:0000256" key="1">
    <source>
        <dbReference type="SAM" id="Phobius"/>
    </source>
</evidence>
<proteinExistence type="predicted"/>
<reference evidence="3" key="1">
    <citation type="submission" date="2017-09" db="EMBL/GenBank/DDBJ databases">
        <authorList>
            <person name="Cho G.-S."/>
            <person name="Oguntoyinbo F.A."/>
            <person name="Cnockaert M."/>
            <person name="Kabisch J."/>
            <person name="Neve H."/>
            <person name="Bockelmann W."/>
            <person name="Wenning M."/>
            <person name="Franz C.M."/>
            <person name="Vandamme P."/>
        </authorList>
    </citation>
    <scope>NUCLEOTIDE SEQUENCE [LARGE SCALE GENOMIC DNA]</scope>
    <source>
        <strain evidence="3">MBT G8648</strain>
    </source>
</reference>
<keyword evidence="1" id="KW-0472">Membrane</keyword>
<feature type="transmembrane region" description="Helical" evidence="1">
    <location>
        <begin position="49"/>
        <end position="77"/>
    </location>
</feature>
<dbReference type="EMBL" id="NWUX01000002">
    <property type="protein sequence ID" value="PCF97094.1"/>
    <property type="molecule type" value="Genomic_DNA"/>
</dbReference>
<feature type="transmembrane region" description="Helical" evidence="1">
    <location>
        <begin position="106"/>
        <end position="127"/>
    </location>
</feature>
<sequence>MDKERLEKYFYENVASVFWSSILLIGGVIFVIYYALIGYMPDFDLKSSVTITAAASITSIVIIFMTLVMMVFAGSFWGGVWNFLGDSSELKRYWLEGDASAGFRNLLVWFSIPLFSVYLSLGLSLYAESWHWMIVLVLVLLTYLSYLCSCHGFGLVKGGKEFFFLVVATFFSSFFIFFPLYLIFRLSVLEFENISGMSWFLGLVSAIFIVFINTLSASSQGSSTPYVKEFVLGLMAISMIFISFGKFDRIPFGVMGIYKFGNIEASELVLKKEGCQLFQSLGISVLDKGYDVCIVKNVLILSRLGREAYLEIDQSGSKSLRLTLPSTSIASWTLRKSKNDKG</sequence>
<organism evidence="2 3">
    <name type="scientific">Vreelandella nigrificans</name>
    <dbReference type="NCBI Taxonomy" id="2042704"/>
    <lineage>
        <taxon>Bacteria</taxon>
        <taxon>Pseudomonadati</taxon>
        <taxon>Pseudomonadota</taxon>
        <taxon>Gammaproteobacteria</taxon>
        <taxon>Oceanospirillales</taxon>
        <taxon>Halomonadaceae</taxon>
        <taxon>Vreelandella</taxon>
    </lineage>
</organism>
<keyword evidence="3" id="KW-1185">Reference proteome</keyword>
<feature type="transmembrane region" description="Helical" evidence="1">
    <location>
        <begin position="134"/>
        <end position="156"/>
    </location>
</feature>
<dbReference type="AlphaFoldDB" id="A0A2A4HSQ6"/>
<dbReference type="OrthoDB" id="6181817at2"/>
<feature type="transmembrane region" description="Helical" evidence="1">
    <location>
        <begin position="162"/>
        <end position="184"/>
    </location>
</feature>
<evidence type="ECO:0000313" key="3">
    <source>
        <dbReference type="Proteomes" id="UP000218677"/>
    </source>
</evidence>